<dbReference type="PANTHER" id="PTHR43620">
    <property type="entry name" value="GLYCEROPHOSPHORYL DIESTER PHOSPHODIESTERASE"/>
    <property type="match status" value="1"/>
</dbReference>
<keyword evidence="9" id="KW-1185">Reference proteome</keyword>
<proteinExistence type="inferred from homology"/>
<protein>
    <recommendedName>
        <fullName evidence="2">glycerophosphodiester phosphodiesterase</fullName>
        <ecNumber evidence="2">3.1.4.46</ecNumber>
    </recommendedName>
</protein>
<dbReference type="NCBIfam" id="NF008354">
    <property type="entry name" value="PRK11143.1"/>
    <property type="match status" value="1"/>
</dbReference>
<gene>
    <name evidence="8" type="primary">glpQ</name>
    <name evidence="8" type="ordered locus">GNIT_2265</name>
</gene>
<dbReference type="PANTHER" id="PTHR43620:SF7">
    <property type="entry name" value="GLYCEROPHOSPHODIESTER PHOSPHODIESTERASE GDPD5-RELATED"/>
    <property type="match status" value="1"/>
</dbReference>
<dbReference type="HOGENOM" id="CLU_030226_1_0_6"/>
<dbReference type="OrthoDB" id="9795622at2"/>
<keyword evidence="4" id="KW-0319">Glycerol metabolism</keyword>
<organism evidence="8 9">
    <name type="scientific">Glaciecola nitratireducens (strain JCM 12485 / KCTC 12276 / FR1064)</name>
    <dbReference type="NCBI Taxonomy" id="1085623"/>
    <lineage>
        <taxon>Bacteria</taxon>
        <taxon>Pseudomonadati</taxon>
        <taxon>Pseudomonadota</taxon>
        <taxon>Gammaproteobacteria</taxon>
        <taxon>Alteromonadales</taxon>
        <taxon>Alteromonadaceae</taxon>
        <taxon>Brumicola</taxon>
    </lineage>
</organism>
<dbReference type="GO" id="GO:0006071">
    <property type="term" value="P:glycerol metabolic process"/>
    <property type="evidence" value="ECO:0007669"/>
    <property type="project" value="UniProtKB-KW"/>
</dbReference>
<keyword evidence="3" id="KW-0732">Signal</keyword>
<dbReference type="InterPro" id="IPR030395">
    <property type="entry name" value="GP_PDE_dom"/>
</dbReference>
<dbReference type="InterPro" id="IPR017946">
    <property type="entry name" value="PLC-like_Pdiesterase_TIM-brl"/>
</dbReference>
<name>G4QKR3_GLANF</name>
<dbReference type="PROSITE" id="PS51704">
    <property type="entry name" value="GP_PDE"/>
    <property type="match status" value="1"/>
</dbReference>
<evidence type="ECO:0000256" key="2">
    <source>
        <dbReference type="ARBA" id="ARBA00012247"/>
    </source>
</evidence>
<dbReference type="GO" id="GO:0008889">
    <property type="term" value="F:glycerophosphodiester phosphodiesterase activity"/>
    <property type="evidence" value="ECO:0007669"/>
    <property type="project" value="UniProtKB-EC"/>
</dbReference>
<dbReference type="GO" id="GO:0042597">
    <property type="term" value="C:periplasmic space"/>
    <property type="evidence" value="ECO:0007669"/>
    <property type="project" value="TreeGrafter"/>
</dbReference>
<dbReference type="RefSeq" id="WP_014109239.1">
    <property type="nucleotide sequence ID" value="NC_016041.1"/>
</dbReference>
<evidence type="ECO:0000256" key="6">
    <source>
        <dbReference type="ARBA" id="ARBA00047512"/>
    </source>
</evidence>
<dbReference type="Gene3D" id="3.20.20.190">
    <property type="entry name" value="Phosphatidylinositol (PI) phosphodiesterase"/>
    <property type="match status" value="1"/>
</dbReference>
<dbReference type="eggNOG" id="COG0584">
    <property type="taxonomic scope" value="Bacteria"/>
</dbReference>
<dbReference type="KEGG" id="gni:GNIT_2265"/>
<evidence type="ECO:0000256" key="1">
    <source>
        <dbReference type="ARBA" id="ARBA00007277"/>
    </source>
</evidence>
<comment type="similarity">
    <text evidence="1">Belongs to the glycerophosphoryl diester phosphodiesterase family.</text>
</comment>
<dbReference type="EC" id="3.1.4.46" evidence="2"/>
<dbReference type="EMBL" id="CP003060">
    <property type="protein sequence ID" value="AEP30366.1"/>
    <property type="molecule type" value="Genomic_DNA"/>
</dbReference>
<dbReference type="Pfam" id="PF03009">
    <property type="entry name" value="GDPD"/>
    <property type="match status" value="1"/>
</dbReference>
<dbReference type="SUPFAM" id="SSF51695">
    <property type="entry name" value="PLC-like phosphodiesterases"/>
    <property type="match status" value="1"/>
</dbReference>
<keyword evidence="5" id="KW-0378">Hydrolase</keyword>
<sequence length="351" mass="39955">MNLLNVKSKTVISILIAIFSLPIDAFQRSYTKNLNENAPFVTIAHRGASGYLPEHTLDAATLAFMQGANYIEQDIVLTADNVLIVLHDIHIDTVTNVESIFPDRHRDDGRYYAIDFTWAEIQQLHVHERENEFGIQVYPKRYAGREAFKVASFEQHINHIKNLNKIFSKHVGYYPEIKAPEWHLSEGKDITKMVVQLLEKHGLTGPDANIFIQCFNPESLKRLKYEFKLNVKLVQLIADNSWNESSADYQFMQSRKGLEIIANYASGIGPWLPQIYNPKSETGTELLRNAKALGLSVHPYTFRADDLAFDMSSDALVELLYDKLKVDGIFTDHTDIVIKIVDKISNNAIAM</sequence>
<feature type="domain" description="GP-PDE" evidence="7">
    <location>
        <begin position="40"/>
        <end position="341"/>
    </location>
</feature>
<evidence type="ECO:0000313" key="8">
    <source>
        <dbReference type="EMBL" id="AEP30366.1"/>
    </source>
</evidence>
<dbReference type="STRING" id="1085623.GNIT_2265"/>
<comment type="catalytic activity">
    <reaction evidence="6">
        <text>a sn-glycero-3-phosphodiester + H2O = an alcohol + sn-glycerol 3-phosphate + H(+)</text>
        <dbReference type="Rhea" id="RHEA:12969"/>
        <dbReference type="ChEBI" id="CHEBI:15377"/>
        <dbReference type="ChEBI" id="CHEBI:15378"/>
        <dbReference type="ChEBI" id="CHEBI:30879"/>
        <dbReference type="ChEBI" id="CHEBI:57597"/>
        <dbReference type="ChEBI" id="CHEBI:83408"/>
        <dbReference type="EC" id="3.1.4.46"/>
    </reaction>
</comment>
<accession>G4QKR3</accession>
<dbReference type="AlphaFoldDB" id="G4QKR3"/>
<dbReference type="Proteomes" id="UP000009282">
    <property type="component" value="Chromosome"/>
</dbReference>
<evidence type="ECO:0000256" key="3">
    <source>
        <dbReference type="ARBA" id="ARBA00022729"/>
    </source>
</evidence>
<evidence type="ECO:0000313" key="9">
    <source>
        <dbReference type="Proteomes" id="UP000009282"/>
    </source>
</evidence>
<dbReference type="GO" id="GO:0006629">
    <property type="term" value="P:lipid metabolic process"/>
    <property type="evidence" value="ECO:0007669"/>
    <property type="project" value="InterPro"/>
</dbReference>
<evidence type="ECO:0000256" key="5">
    <source>
        <dbReference type="ARBA" id="ARBA00022801"/>
    </source>
</evidence>
<evidence type="ECO:0000259" key="7">
    <source>
        <dbReference type="PROSITE" id="PS51704"/>
    </source>
</evidence>
<evidence type="ECO:0000256" key="4">
    <source>
        <dbReference type="ARBA" id="ARBA00022798"/>
    </source>
</evidence>
<reference evidence="8 9" key="1">
    <citation type="journal article" date="2011" name="J. Bacteriol.">
        <title>Complete genome sequence of seawater bacterium Glaciecola nitratireducens FR1064T.</title>
        <authorList>
            <person name="Bian F."/>
            <person name="Qin Q.L."/>
            <person name="Xie B.B."/>
            <person name="Shu Y.L."/>
            <person name="Zhang X.Y."/>
            <person name="Yu Y."/>
            <person name="Chen B."/>
            <person name="Chen X.L."/>
            <person name="Zhou B.C."/>
            <person name="Zhang Y.Z."/>
        </authorList>
    </citation>
    <scope>NUCLEOTIDE SEQUENCE [LARGE SCALE GENOMIC DNA]</scope>
    <source>
        <strain evidence="9">JCM 12485 / KCTC 12276 / FR1064</strain>
    </source>
</reference>